<gene>
    <name evidence="1" type="ORF">MO867_11705</name>
</gene>
<accession>A0A9X2EPL5</accession>
<evidence type="ECO:0000313" key="1">
    <source>
        <dbReference type="EMBL" id="MCO1335000.1"/>
    </source>
</evidence>
<reference evidence="1" key="1">
    <citation type="journal article" date="2022" name="Arch. Microbiol.">
        <title>Microbulbifer okhotskensis sp. nov., isolated from a deep bottom sediment of the Okhotsk Sea.</title>
        <authorList>
            <person name="Romanenko L."/>
            <person name="Kurilenko V."/>
            <person name="Otstavnykh N."/>
            <person name="Velansky P."/>
            <person name="Isaeva M."/>
            <person name="Mikhailov V."/>
        </authorList>
    </citation>
    <scope>NUCLEOTIDE SEQUENCE</scope>
    <source>
        <strain evidence="1">OS29</strain>
    </source>
</reference>
<organism evidence="1 2">
    <name type="scientific">Microbulbifer okhotskensis</name>
    <dbReference type="NCBI Taxonomy" id="2926617"/>
    <lineage>
        <taxon>Bacteria</taxon>
        <taxon>Pseudomonadati</taxon>
        <taxon>Pseudomonadota</taxon>
        <taxon>Gammaproteobacteria</taxon>
        <taxon>Cellvibrionales</taxon>
        <taxon>Microbulbiferaceae</taxon>
        <taxon>Microbulbifer</taxon>
    </lineage>
</organism>
<keyword evidence="2" id="KW-1185">Reference proteome</keyword>
<dbReference type="RefSeq" id="WP_252467013.1">
    <property type="nucleotide sequence ID" value="NZ_JALBWM010000046.1"/>
</dbReference>
<sequence length="113" mass="13023">MKIEGIDVEKSLYDFIQEQSDALQNNISEQAISHQLATKLTPYFPGWTIDCKYDREGNDIKKLMYAISPKGHIFQREVVPDVIIHRRITTENLLAIEVKNPPIEKQASKIIQN</sequence>
<evidence type="ECO:0000313" key="2">
    <source>
        <dbReference type="Proteomes" id="UP001139028"/>
    </source>
</evidence>
<dbReference type="EMBL" id="JALBWM010000046">
    <property type="protein sequence ID" value="MCO1335000.1"/>
    <property type="molecule type" value="Genomic_DNA"/>
</dbReference>
<proteinExistence type="predicted"/>
<dbReference type="AlphaFoldDB" id="A0A9X2EPL5"/>
<comment type="caution">
    <text evidence="1">The sequence shown here is derived from an EMBL/GenBank/DDBJ whole genome shotgun (WGS) entry which is preliminary data.</text>
</comment>
<protein>
    <submittedName>
        <fullName evidence="1">Uncharacterized protein</fullName>
    </submittedName>
</protein>
<dbReference type="Proteomes" id="UP001139028">
    <property type="component" value="Unassembled WGS sequence"/>
</dbReference>
<name>A0A9X2EPL5_9GAMM</name>